<proteinExistence type="predicted"/>
<dbReference type="GO" id="GO:0000981">
    <property type="term" value="F:DNA-binding transcription factor activity, RNA polymerase II-specific"/>
    <property type="evidence" value="ECO:0007669"/>
    <property type="project" value="TreeGrafter"/>
</dbReference>
<dbReference type="InterPro" id="IPR009071">
    <property type="entry name" value="HMG_box_dom"/>
</dbReference>
<feature type="region of interest" description="Disordered" evidence="4">
    <location>
        <begin position="544"/>
        <end position="581"/>
    </location>
</feature>
<dbReference type="eggNOG" id="KOG0527">
    <property type="taxonomic scope" value="Eukaryota"/>
</dbReference>
<organism evidence="6 7">
    <name type="scientific">Kalmanozyma brasiliensis (strain GHG001)</name>
    <name type="common">Yeast</name>
    <name type="synonym">Pseudozyma brasiliensis</name>
    <dbReference type="NCBI Taxonomy" id="1365824"/>
    <lineage>
        <taxon>Eukaryota</taxon>
        <taxon>Fungi</taxon>
        <taxon>Dikarya</taxon>
        <taxon>Basidiomycota</taxon>
        <taxon>Ustilaginomycotina</taxon>
        <taxon>Ustilaginomycetes</taxon>
        <taxon>Ustilaginales</taxon>
        <taxon>Ustilaginaceae</taxon>
        <taxon>Kalmanozyma</taxon>
    </lineage>
</organism>
<dbReference type="PANTHER" id="PTHR45789">
    <property type="entry name" value="FI18025P1"/>
    <property type="match status" value="1"/>
</dbReference>
<feature type="domain" description="HMG box" evidence="5">
    <location>
        <begin position="107"/>
        <end position="176"/>
    </location>
</feature>
<dbReference type="CDD" id="cd01389">
    <property type="entry name" value="HMG-box_ROX1-like"/>
    <property type="match status" value="1"/>
</dbReference>
<dbReference type="HOGENOM" id="CLU_380877_0_0_1"/>
<evidence type="ECO:0000313" key="6">
    <source>
        <dbReference type="EMBL" id="EST05476.1"/>
    </source>
</evidence>
<dbReference type="STRING" id="1365824.V5E5I4"/>
<keyword evidence="2 3" id="KW-0539">Nucleus</keyword>
<gene>
    <name evidence="6" type="ORF">PSEUBRA_SCAF5g02306</name>
</gene>
<feature type="region of interest" description="Disordered" evidence="4">
    <location>
        <begin position="668"/>
        <end position="727"/>
    </location>
</feature>
<name>V5E5I4_KALBG</name>
<reference evidence="7" key="1">
    <citation type="journal article" date="2013" name="Genome Announc.">
        <title>Draft genome sequence of Pseudozyma brasiliensis sp. nov. strain GHG001, a high producer of endo-1,4-xylanase isolated from an insect pest of sugarcane.</title>
        <authorList>
            <person name="Oliveira J.V.D.C."/>
            <person name="dos Santos R.A.C."/>
            <person name="Borges T.A."/>
            <person name="Riano-Pachon D.M."/>
            <person name="Goldman G.H."/>
        </authorList>
    </citation>
    <scope>NUCLEOTIDE SEQUENCE [LARGE SCALE GENOMIC DNA]</scope>
    <source>
        <strain evidence="7">GHG001</strain>
    </source>
</reference>
<protein>
    <recommendedName>
        <fullName evidence="5">HMG box domain-containing protein</fullName>
    </recommendedName>
</protein>
<dbReference type="SMART" id="SM00398">
    <property type="entry name" value="HMG"/>
    <property type="match status" value="1"/>
</dbReference>
<sequence>MVDLFEGWSTDPQPSDRSSNSSNSLPTLQDELNSVHIKRSASQQDAVWSSIDVAPTFDSISFPRKDTSFAVSLYTGQSDDANLEQKPLPPSKRPGVSHARKTPPNHIKRPRNAYILFRSHTVSQKLIPKEVEHDHRNISRIIAHMWKSLAPEDRAYYEKMAKDEKERHKQLFPDYRYQPTTRRTEVSKRNVKKLENGEEECQEIADIILKAQGKDGVVVRSGPSKGVKRAREATRRESAAPRIKRTKASKPKTVKTGAGEASSAPEQMLETVFLQPSLSHSPSSTFASGSTTGPAPALSPEPFQLASNSPAVEDAPGIPLADPLPTIADIFGRRASSLPALRPPSPPPSFIPATHESTAEVHATDLTTDVPQDQSGCMDNLIMPAPAWKGRKTQPSPIPNTWQYASYDDQALPSPRSFNNSFAAAGRSRTAMPSTPSSGTFRGFFHPWAFEHGDSMLISPVHASFQDGRRRSSFARSGSVSRRPGSFAMEAPLGDRAETNLSTSDAQLFDEAARAAAISLESQAVADDYDAHAFAFDPALESESCEPMRSHYPPHPPPPALDSPRQADSPRTSFSGSTLAAAARDWTSIRRRRSRLSTHEIPPPSDNAPVTCGDPTPVQGGPKYSSLQESVERAVSLALGKDGAAAGADRGQIVQQILSSLNAELALPQQNDPLPNRPRERRSNSFRSSQYYPASTGAECRHSKPLPSPLQLVMSNHEMNGETYSHY</sequence>
<feature type="compositionally biased region" description="Polar residues" evidence="4">
    <location>
        <begin position="274"/>
        <end position="293"/>
    </location>
</feature>
<dbReference type="PANTHER" id="PTHR45789:SF2">
    <property type="entry name" value="FI18025P1"/>
    <property type="match status" value="1"/>
</dbReference>
<feature type="region of interest" description="Disordered" evidence="4">
    <location>
        <begin position="474"/>
        <end position="498"/>
    </location>
</feature>
<dbReference type="InterPro" id="IPR051356">
    <property type="entry name" value="SOX/SOX-like_TF"/>
</dbReference>
<dbReference type="Gene3D" id="1.10.30.10">
    <property type="entry name" value="High mobility group box domain"/>
    <property type="match status" value="1"/>
</dbReference>
<evidence type="ECO:0000256" key="1">
    <source>
        <dbReference type="ARBA" id="ARBA00023125"/>
    </source>
</evidence>
<feature type="compositionally biased region" description="Basic residues" evidence="4">
    <location>
        <begin position="242"/>
        <end position="253"/>
    </location>
</feature>
<feature type="region of interest" description="Disordered" evidence="4">
    <location>
        <begin position="219"/>
        <end position="300"/>
    </location>
</feature>
<dbReference type="GO" id="GO:0005634">
    <property type="term" value="C:nucleus"/>
    <property type="evidence" value="ECO:0007669"/>
    <property type="project" value="UniProtKB-UniRule"/>
</dbReference>
<feature type="region of interest" description="Disordered" evidence="4">
    <location>
        <begin position="594"/>
        <end position="627"/>
    </location>
</feature>
<feature type="region of interest" description="Disordered" evidence="4">
    <location>
        <begin position="1"/>
        <end position="31"/>
    </location>
</feature>
<feature type="region of interest" description="Disordered" evidence="4">
    <location>
        <begin position="80"/>
        <end position="107"/>
    </location>
</feature>
<dbReference type="GO" id="GO:0000978">
    <property type="term" value="F:RNA polymerase II cis-regulatory region sequence-specific DNA binding"/>
    <property type="evidence" value="ECO:0007669"/>
    <property type="project" value="TreeGrafter"/>
</dbReference>
<feature type="DNA-binding region" description="HMG box" evidence="3">
    <location>
        <begin position="107"/>
        <end position="176"/>
    </location>
</feature>
<evidence type="ECO:0000259" key="5">
    <source>
        <dbReference type="PROSITE" id="PS50118"/>
    </source>
</evidence>
<keyword evidence="7" id="KW-1185">Reference proteome</keyword>
<evidence type="ECO:0000256" key="2">
    <source>
        <dbReference type="ARBA" id="ARBA00023242"/>
    </source>
</evidence>
<dbReference type="PROSITE" id="PS50118">
    <property type="entry name" value="HMG_BOX_2"/>
    <property type="match status" value="1"/>
</dbReference>
<evidence type="ECO:0000256" key="3">
    <source>
        <dbReference type="PROSITE-ProRule" id="PRU00267"/>
    </source>
</evidence>
<dbReference type="SUPFAM" id="SSF47095">
    <property type="entry name" value="HMG-box"/>
    <property type="match status" value="1"/>
</dbReference>
<keyword evidence="1 3" id="KW-0238">DNA-binding</keyword>
<evidence type="ECO:0000256" key="4">
    <source>
        <dbReference type="SAM" id="MobiDB-lite"/>
    </source>
</evidence>
<feature type="compositionally biased region" description="Basic and acidic residues" evidence="4">
    <location>
        <begin position="229"/>
        <end position="239"/>
    </location>
</feature>
<dbReference type="AlphaFoldDB" id="V5E5I4"/>
<dbReference type="EMBL" id="KI545891">
    <property type="protein sequence ID" value="EST05476.1"/>
    <property type="molecule type" value="Genomic_DNA"/>
</dbReference>
<dbReference type="Proteomes" id="UP000019377">
    <property type="component" value="Unassembled WGS sequence"/>
</dbReference>
<dbReference type="InterPro" id="IPR036910">
    <property type="entry name" value="HMG_box_dom_sf"/>
</dbReference>
<feature type="compositionally biased region" description="Polar residues" evidence="4">
    <location>
        <begin position="713"/>
        <end position="727"/>
    </location>
</feature>
<dbReference type="OMA" id="CQEIADI"/>
<evidence type="ECO:0000313" key="7">
    <source>
        <dbReference type="Proteomes" id="UP000019377"/>
    </source>
</evidence>
<accession>V5E5I4</accession>
<feature type="compositionally biased region" description="Low complexity" evidence="4">
    <location>
        <begin position="474"/>
        <end position="483"/>
    </location>
</feature>
<feature type="compositionally biased region" description="Basic residues" evidence="4">
    <location>
        <begin position="98"/>
        <end position="107"/>
    </location>
</feature>
<feature type="compositionally biased region" description="Polar residues" evidence="4">
    <location>
        <begin position="569"/>
        <end position="578"/>
    </location>
</feature>
<dbReference type="Pfam" id="PF00505">
    <property type="entry name" value="HMG_box"/>
    <property type="match status" value="1"/>
</dbReference>